<protein>
    <submittedName>
        <fullName evidence="1">Uncharacterized protein</fullName>
    </submittedName>
</protein>
<accession>A0A3G1KQF0</accession>
<dbReference type="EMBL" id="CP017634">
    <property type="protein sequence ID" value="ATW24702.1"/>
    <property type="molecule type" value="Genomic_DNA"/>
</dbReference>
<organism evidence="1 2">
    <name type="scientific">Formimonas warabiya</name>
    <dbReference type="NCBI Taxonomy" id="1761012"/>
    <lineage>
        <taxon>Bacteria</taxon>
        <taxon>Bacillati</taxon>
        <taxon>Bacillota</taxon>
        <taxon>Clostridia</taxon>
        <taxon>Eubacteriales</taxon>
        <taxon>Peptococcaceae</taxon>
        <taxon>Candidatus Formimonas</taxon>
    </lineage>
</organism>
<dbReference type="RefSeq" id="WP_236860217.1">
    <property type="nucleotide sequence ID" value="NZ_CP017634.1"/>
</dbReference>
<dbReference type="AlphaFoldDB" id="A0A3G1KQF0"/>
<evidence type="ECO:0000313" key="2">
    <source>
        <dbReference type="Proteomes" id="UP000323521"/>
    </source>
</evidence>
<dbReference type="Proteomes" id="UP000323521">
    <property type="component" value="Chromosome"/>
</dbReference>
<keyword evidence="2" id="KW-1185">Reference proteome</keyword>
<evidence type="ECO:0000313" key="1">
    <source>
        <dbReference type="EMBL" id="ATW24702.1"/>
    </source>
</evidence>
<dbReference type="InterPro" id="IPR053148">
    <property type="entry name" value="PD-DEXK-like_domain"/>
</dbReference>
<dbReference type="KEGG" id="fwa:DCMF_07865"/>
<reference evidence="1 2" key="1">
    <citation type="submission" date="2016-10" db="EMBL/GenBank/DDBJ databases">
        <title>Complete Genome Sequence of Peptococcaceae strain DCMF.</title>
        <authorList>
            <person name="Edwards R.J."/>
            <person name="Holland S.I."/>
            <person name="Deshpande N.P."/>
            <person name="Wong Y.K."/>
            <person name="Ertan H."/>
            <person name="Manefield M."/>
            <person name="Russell T.L."/>
            <person name="Lee M.J."/>
        </authorList>
    </citation>
    <scope>NUCLEOTIDE SEQUENCE [LARGE SCALE GENOMIC DNA]</scope>
    <source>
        <strain evidence="1 2">DCMF</strain>
    </source>
</reference>
<name>A0A3G1KQF0_FORW1</name>
<gene>
    <name evidence="1" type="ORF">DCMF_07865</name>
</gene>
<proteinExistence type="predicted"/>
<dbReference type="PANTHER" id="PTHR30547">
    <property type="entry name" value="UNCHARACTERIZED PROTEIN YHCG-RELATED"/>
    <property type="match status" value="1"/>
</dbReference>
<dbReference type="PANTHER" id="PTHR30547:SF0">
    <property type="entry name" value="BLR8175 PROTEIN"/>
    <property type="match status" value="1"/>
</dbReference>
<sequence>MKKLLKTAGWSRNILVHQIETKLYARQALAEKTANFERLLPSPQSELAEETLKDPYVFDFITLKEY</sequence>